<organism evidence="1 2">
    <name type="scientific">Plutella xylostella</name>
    <name type="common">Diamondback moth</name>
    <name type="synonym">Plutella maculipennis</name>
    <dbReference type="NCBI Taxonomy" id="51655"/>
    <lineage>
        <taxon>Eukaryota</taxon>
        <taxon>Metazoa</taxon>
        <taxon>Ecdysozoa</taxon>
        <taxon>Arthropoda</taxon>
        <taxon>Hexapoda</taxon>
        <taxon>Insecta</taxon>
        <taxon>Pterygota</taxon>
        <taxon>Neoptera</taxon>
        <taxon>Endopterygota</taxon>
        <taxon>Lepidoptera</taxon>
        <taxon>Glossata</taxon>
        <taxon>Ditrysia</taxon>
        <taxon>Yponomeutoidea</taxon>
        <taxon>Plutellidae</taxon>
        <taxon>Plutella</taxon>
    </lineage>
</organism>
<evidence type="ECO:0000313" key="1">
    <source>
        <dbReference type="EMBL" id="CAG9136142.1"/>
    </source>
</evidence>
<sequence length="51" mass="5965">MKSISFLVFPSGLIHVIQFHRNTLIVVDNLKKNIEMLRDLQSEVLDTELIR</sequence>
<gene>
    <name evidence="1" type="ORF">PLXY2_LOCUS14396</name>
</gene>
<protein>
    <submittedName>
        <fullName evidence="1">(diamondback moth) hypothetical protein</fullName>
    </submittedName>
</protein>
<reference evidence="1" key="1">
    <citation type="submission" date="2020-11" db="EMBL/GenBank/DDBJ databases">
        <authorList>
            <person name="Whiteford S."/>
        </authorList>
    </citation>
    <scope>NUCLEOTIDE SEQUENCE</scope>
</reference>
<dbReference type="AlphaFoldDB" id="A0A8S4GB75"/>
<evidence type="ECO:0000313" key="2">
    <source>
        <dbReference type="Proteomes" id="UP000653454"/>
    </source>
</evidence>
<proteinExistence type="predicted"/>
<dbReference type="EMBL" id="CAJHNJ030000125">
    <property type="protein sequence ID" value="CAG9136142.1"/>
    <property type="molecule type" value="Genomic_DNA"/>
</dbReference>
<comment type="caution">
    <text evidence="1">The sequence shown here is derived from an EMBL/GenBank/DDBJ whole genome shotgun (WGS) entry which is preliminary data.</text>
</comment>
<name>A0A8S4GB75_PLUXY</name>
<accession>A0A8S4GB75</accession>
<keyword evidence="2" id="KW-1185">Reference proteome</keyword>
<dbReference type="Proteomes" id="UP000653454">
    <property type="component" value="Unassembled WGS sequence"/>
</dbReference>